<geneLocation type="plasmid" evidence="1 2">
    <name>At</name>
</geneLocation>
<proteinExistence type="predicted"/>
<evidence type="ECO:0000313" key="1">
    <source>
        <dbReference type="EMBL" id="AAK90489.1"/>
    </source>
</evidence>
<dbReference type="KEGG" id="atu:Atu5114"/>
<sequence>MFSLHIDQARLGFPKNAATTLMARSECANTLAGGAIRFIFRFRFQDDQRLAVVARQQKVDESLRAFLKVCTATFDVLRLQLDIRLKNDIHGTALVIEEAPASGLQQPIDF</sequence>
<gene>
    <name evidence="1" type="ordered locus">Atu5114</name>
</gene>
<keyword evidence="1" id="KW-0614">Plasmid</keyword>
<dbReference type="AlphaFoldDB" id="A9CLN2"/>
<keyword evidence="2" id="KW-1185">Reference proteome</keyword>
<accession>A9CLN2</accession>
<organism evidence="1 2">
    <name type="scientific">Agrobacterium fabrum (strain C58 / ATCC 33970)</name>
    <name type="common">Agrobacterium tumefaciens (strain C58)</name>
    <dbReference type="NCBI Taxonomy" id="176299"/>
    <lineage>
        <taxon>Bacteria</taxon>
        <taxon>Pseudomonadati</taxon>
        <taxon>Pseudomonadota</taxon>
        <taxon>Alphaproteobacteria</taxon>
        <taxon>Hyphomicrobiales</taxon>
        <taxon>Rhizobiaceae</taxon>
        <taxon>Rhizobium/Agrobacterium group</taxon>
        <taxon>Agrobacterium</taxon>
        <taxon>Agrobacterium tumefaciens complex</taxon>
    </lineage>
</organism>
<dbReference type="BioCyc" id="AGRO:ATU5114-MONOMER"/>
<protein>
    <submittedName>
        <fullName evidence="1">Uncharacterized protein</fullName>
    </submittedName>
</protein>
<dbReference type="PIR" id="AF3173">
    <property type="entry name" value="AF3173"/>
</dbReference>
<reference evidence="1 2" key="1">
    <citation type="journal article" date="2001" name="Science">
        <title>The genome of the natural genetic engineer Agrobacterium tumefaciens C58.</title>
        <authorList>
            <person name="Wood D.W."/>
            <person name="Setubal J.C."/>
            <person name="Kaul R."/>
            <person name="Monks D.E."/>
            <person name="Kitajima J.P."/>
            <person name="Okura V.K."/>
            <person name="Zhou Y."/>
            <person name="Chen L."/>
            <person name="Wood G.E."/>
            <person name="Almeida N.F.Jr."/>
            <person name="Woo L."/>
            <person name="Chen Y."/>
            <person name="Paulsen I.T."/>
            <person name="Eisen J.A."/>
            <person name="Karp P.D."/>
            <person name="Bovee D.Sr."/>
            <person name="Chapman P."/>
            <person name="Clendenning J."/>
            <person name="Deatherage G."/>
            <person name="Gillet W."/>
            <person name="Grant C."/>
            <person name="Kutyavin T."/>
            <person name="Levy R."/>
            <person name="Li M.J."/>
            <person name="McClelland E."/>
            <person name="Palmieri A."/>
            <person name="Raymond C."/>
            <person name="Rouse G."/>
            <person name="Saenphimmachak C."/>
            <person name="Wu Z."/>
            <person name="Romero P."/>
            <person name="Gordon D."/>
            <person name="Zhang S."/>
            <person name="Yoo H."/>
            <person name="Tao Y."/>
            <person name="Biddle P."/>
            <person name="Jung M."/>
            <person name="Krespan W."/>
            <person name="Perry M."/>
            <person name="Gordon-Kamm B."/>
            <person name="Liao L."/>
            <person name="Kim S."/>
            <person name="Hendrick C."/>
            <person name="Zhao Z.Y."/>
            <person name="Dolan M."/>
            <person name="Chumley F."/>
            <person name="Tingey S.V."/>
            <person name="Tomb J.F."/>
            <person name="Gordon M.P."/>
            <person name="Olson M.V."/>
            <person name="Nester E.W."/>
        </authorList>
    </citation>
    <scope>NUCLEOTIDE SEQUENCE [LARGE SCALE GENOMIC DNA]</scope>
    <source>
        <strain evidence="2">C58 / ATCC 33970</strain>
    </source>
</reference>
<name>A9CLN2_AGRFC</name>
<evidence type="ECO:0000313" key="2">
    <source>
        <dbReference type="Proteomes" id="UP000000813"/>
    </source>
</evidence>
<reference evidence="1 2" key="2">
    <citation type="journal article" date="2001" name="Science">
        <title>Genome sequence of the plant pathogen and biotechnology agent Agrobacterium tumefaciens C58.</title>
        <authorList>
            <person name="Goodner B."/>
            <person name="Hinkle G."/>
            <person name="Gattung S."/>
            <person name="Miller N."/>
            <person name="Blanchard M."/>
            <person name="Qurollo B."/>
            <person name="Goldman B.S."/>
            <person name="Cao Y."/>
            <person name="Askenazi M."/>
            <person name="Halling C."/>
            <person name="Mullin L."/>
            <person name="Houmiel K."/>
            <person name="Gordon J."/>
            <person name="Vaudin M."/>
            <person name="Iartchouk O."/>
            <person name="Epp A."/>
            <person name="Liu F."/>
            <person name="Wollam C."/>
            <person name="Allinger M."/>
            <person name="Doughty D."/>
            <person name="Scott C."/>
            <person name="Lappas C."/>
            <person name="Markelz B."/>
            <person name="Flanagan C."/>
            <person name="Crowell C."/>
            <person name="Gurson J."/>
            <person name="Lomo C."/>
            <person name="Sear C."/>
            <person name="Strub G."/>
            <person name="Cielo C."/>
            <person name="Slater S."/>
        </authorList>
    </citation>
    <scope>NUCLEOTIDE SEQUENCE [LARGE SCALE GENOMIC DNA]</scope>
    <source>
        <strain evidence="2">C58 / ATCC 33970</strain>
    </source>
</reference>
<dbReference type="EMBL" id="AE007872">
    <property type="protein sequence ID" value="AAK90489.1"/>
    <property type="molecule type" value="Genomic_DNA"/>
</dbReference>
<dbReference type="Proteomes" id="UP000000813">
    <property type="component" value="Plasmid At"/>
</dbReference>
<dbReference type="EnsemblBacteria" id="AAK90489">
    <property type="protein sequence ID" value="AAK90489"/>
    <property type="gene ID" value="Atu5114"/>
</dbReference>
<dbReference type="HOGENOM" id="CLU_2165605_0_0_5"/>